<feature type="compositionally biased region" description="Acidic residues" evidence="1">
    <location>
        <begin position="69"/>
        <end position="85"/>
    </location>
</feature>
<feature type="region of interest" description="Disordered" evidence="1">
    <location>
        <begin position="204"/>
        <end position="227"/>
    </location>
</feature>
<dbReference type="EMBL" id="KZ851909">
    <property type="protein sequence ID" value="RDH22012.1"/>
    <property type="molecule type" value="Genomic_DNA"/>
</dbReference>
<gene>
    <name evidence="2" type="ORF">M747DRAFT_277749</name>
</gene>
<proteinExistence type="predicted"/>
<evidence type="ECO:0000313" key="3">
    <source>
        <dbReference type="Proteomes" id="UP000253845"/>
    </source>
</evidence>
<name>A0A370C8E3_ASPNG</name>
<evidence type="ECO:0000313" key="2">
    <source>
        <dbReference type="EMBL" id="RDH22012.1"/>
    </source>
</evidence>
<dbReference type="VEuPathDB" id="FungiDB:M747DRAFT_277749"/>
<dbReference type="Proteomes" id="UP000253845">
    <property type="component" value="Unassembled WGS sequence"/>
</dbReference>
<protein>
    <submittedName>
        <fullName evidence="2">Uncharacterized protein</fullName>
    </submittedName>
</protein>
<feature type="compositionally biased region" description="Low complexity" evidence="1">
    <location>
        <begin position="55"/>
        <end position="68"/>
    </location>
</feature>
<dbReference type="PANTHER" id="PTHR35587">
    <property type="entry name" value="EXPRESSED PROTEIN"/>
    <property type="match status" value="1"/>
</dbReference>
<sequence length="380" mass="40913">MADAVEQSPTIDAQKNVPSSSNPDRVRKPPKLQRRGGPSDASKSVDPAPEPEQPPAEAAKAGEAAVAEAPEETETMDPSPDTEETQIDRDTRSTSWSEGEQPQLQPEQQPLQRQRSVISVTESVSSPSSSTPASADAYYRQTRRRGQRGDMRRQQREQQQALALPALGNVGDVPGNLTQGVGDLAQNTAGRAVGTLGNTAGKALGRSIMGGRNDTQVQQQGQQEVGKKKDEQLRLRLDLNLDVEVQLKAKIHGDLTLQLLICASPLNSSNSQKRKMGSFQSAHGNMLLDQVPARSSSAVCSGVELDIGPEKQGQPPYHLIASKWDSRVSFLLVSFIPSSNSSHAPSIDGLCSTVRMTPFLKSGKTAFLSLQPGVMYQVVY</sequence>
<reference evidence="2 3" key="1">
    <citation type="submission" date="2018-07" db="EMBL/GenBank/DDBJ databases">
        <title>Section-level genome sequencing of Aspergillus section Nigri to investigate inter- and intra-species variation.</title>
        <authorList>
            <consortium name="DOE Joint Genome Institute"/>
            <person name="Vesth T.C."/>
            <person name="Nybo J.L."/>
            <person name="Theobald S."/>
            <person name="Frisvad J.C."/>
            <person name="Larsen T.O."/>
            <person name="Nielsen K.F."/>
            <person name="Hoof J.B."/>
            <person name="Brandl J."/>
            <person name="Salamov A."/>
            <person name="Riley R."/>
            <person name="Gladden J.M."/>
            <person name="Phatale P."/>
            <person name="Nielsen M.T."/>
            <person name="Lyhne E.K."/>
            <person name="Kogle M.E."/>
            <person name="Strasser K."/>
            <person name="McDonnell E."/>
            <person name="Barry K."/>
            <person name="Clum A."/>
            <person name="Chen C."/>
            <person name="Nolan M."/>
            <person name="Sandor L."/>
            <person name="Kuo A."/>
            <person name="Lipzen A."/>
            <person name="Hainaut M."/>
            <person name="Drula E."/>
            <person name="Tsang A."/>
            <person name="Magnuson J.K."/>
            <person name="Henrissat B."/>
            <person name="Wiebenga A."/>
            <person name="Simmons B.A."/>
            <person name="Makela M.R."/>
            <person name="De vries R.P."/>
            <person name="Grigoriev I.V."/>
            <person name="Mortensen U.H."/>
            <person name="Baker S.E."/>
            <person name="Andersen M.R."/>
        </authorList>
    </citation>
    <scope>NUCLEOTIDE SEQUENCE [LARGE SCALE GENOMIC DNA]</scope>
    <source>
        <strain evidence="2 3">ATCC 13496</strain>
    </source>
</reference>
<dbReference type="PANTHER" id="PTHR35587:SF4">
    <property type="match status" value="1"/>
</dbReference>
<feature type="compositionally biased region" description="Low complexity" evidence="1">
    <location>
        <begin position="100"/>
        <end position="135"/>
    </location>
</feature>
<feature type="region of interest" description="Disordered" evidence="1">
    <location>
        <begin position="1"/>
        <end position="158"/>
    </location>
</feature>
<feature type="compositionally biased region" description="Basic and acidic residues" evidence="1">
    <location>
        <begin position="147"/>
        <end position="156"/>
    </location>
</feature>
<evidence type="ECO:0000256" key="1">
    <source>
        <dbReference type="SAM" id="MobiDB-lite"/>
    </source>
</evidence>
<accession>A0A370C8E3</accession>
<feature type="compositionally biased region" description="Polar residues" evidence="1">
    <location>
        <begin position="7"/>
        <end position="23"/>
    </location>
</feature>
<dbReference type="AlphaFoldDB" id="A0A370C8E3"/>
<organism evidence="2 3">
    <name type="scientific">Aspergillus niger ATCC 13496</name>
    <dbReference type="NCBI Taxonomy" id="1353008"/>
    <lineage>
        <taxon>Eukaryota</taxon>
        <taxon>Fungi</taxon>
        <taxon>Dikarya</taxon>
        <taxon>Ascomycota</taxon>
        <taxon>Pezizomycotina</taxon>
        <taxon>Eurotiomycetes</taxon>
        <taxon>Eurotiomycetidae</taxon>
        <taxon>Eurotiales</taxon>
        <taxon>Aspergillaceae</taxon>
        <taxon>Aspergillus</taxon>
        <taxon>Aspergillus subgen. Circumdati</taxon>
    </lineage>
</organism>